<dbReference type="AlphaFoldDB" id="A0A1T4QKX4"/>
<evidence type="ECO:0000256" key="1">
    <source>
        <dbReference type="ARBA" id="ARBA00001946"/>
    </source>
</evidence>
<dbReference type="GO" id="GO:0052621">
    <property type="term" value="F:diguanylate cyclase activity"/>
    <property type="evidence" value="ECO:0007669"/>
    <property type="project" value="UniProtKB-EC"/>
</dbReference>
<dbReference type="PROSITE" id="PS50113">
    <property type="entry name" value="PAC"/>
    <property type="match status" value="1"/>
</dbReference>
<evidence type="ECO:0000256" key="8">
    <source>
        <dbReference type="ARBA" id="ARBA00022840"/>
    </source>
</evidence>
<keyword evidence="16" id="KW-1185">Reference proteome</keyword>
<keyword evidence="11" id="KW-0472">Membrane</keyword>
<dbReference type="InterPro" id="IPR035965">
    <property type="entry name" value="PAS-like_dom_sf"/>
</dbReference>
<comment type="cofactor">
    <cofactor evidence="1">
        <name>Mg(2+)</name>
        <dbReference type="ChEBI" id="CHEBI:18420"/>
    </cofactor>
</comment>
<dbReference type="GO" id="GO:1902201">
    <property type="term" value="P:negative regulation of bacterial-type flagellum-dependent cell motility"/>
    <property type="evidence" value="ECO:0007669"/>
    <property type="project" value="TreeGrafter"/>
</dbReference>
<dbReference type="SUPFAM" id="SSF55073">
    <property type="entry name" value="Nucleotide cyclase"/>
    <property type="match status" value="1"/>
</dbReference>
<dbReference type="RefSeq" id="WP_172459884.1">
    <property type="nucleotide sequence ID" value="NZ_FUXB01000010.1"/>
</dbReference>
<proteinExistence type="predicted"/>
<comment type="catalytic activity">
    <reaction evidence="10">
        <text>2 GTP = 3',3'-c-di-GMP + 2 diphosphate</text>
        <dbReference type="Rhea" id="RHEA:24898"/>
        <dbReference type="ChEBI" id="CHEBI:33019"/>
        <dbReference type="ChEBI" id="CHEBI:37565"/>
        <dbReference type="ChEBI" id="CHEBI:58805"/>
        <dbReference type="EC" id="2.7.7.65"/>
    </reaction>
</comment>
<evidence type="ECO:0000256" key="3">
    <source>
        <dbReference type="ARBA" id="ARBA00012528"/>
    </source>
</evidence>
<dbReference type="GeneID" id="70584508"/>
<dbReference type="NCBIfam" id="TIGR00254">
    <property type="entry name" value="GGDEF"/>
    <property type="match status" value="1"/>
</dbReference>
<dbReference type="InterPro" id="IPR048760">
    <property type="entry name" value="VP0354-like_sensor_dom"/>
</dbReference>
<keyword evidence="4" id="KW-0597">Phosphoprotein</keyword>
<evidence type="ECO:0000313" key="15">
    <source>
        <dbReference type="EMBL" id="SKA04326.1"/>
    </source>
</evidence>
<dbReference type="EMBL" id="FUXB01000010">
    <property type="protein sequence ID" value="SKA04326.1"/>
    <property type="molecule type" value="Genomic_DNA"/>
</dbReference>
<evidence type="ECO:0000259" key="13">
    <source>
        <dbReference type="PROSITE" id="PS50113"/>
    </source>
</evidence>
<dbReference type="InterPro" id="IPR029787">
    <property type="entry name" value="Nucleotide_cyclase"/>
</dbReference>
<dbReference type="PROSITE" id="PS50887">
    <property type="entry name" value="GGDEF"/>
    <property type="match status" value="1"/>
</dbReference>
<dbReference type="GO" id="GO:0043709">
    <property type="term" value="P:cell adhesion involved in single-species biofilm formation"/>
    <property type="evidence" value="ECO:0007669"/>
    <property type="project" value="TreeGrafter"/>
</dbReference>
<evidence type="ECO:0000256" key="9">
    <source>
        <dbReference type="ARBA" id="ARBA00023012"/>
    </source>
</evidence>
<dbReference type="InterPro" id="IPR050469">
    <property type="entry name" value="Diguanylate_Cyclase"/>
</dbReference>
<dbReference type="Proteomes" id="UP000190834">
    <property type="component" value="Unassembled WGS sequence"/>
</dbReference>
<dbReference type="EC" id="2.7.7.65" evidence="3"/>
<evidence type="ECO:0000313" key="16">
    <source>
        <dbReference type="Proteomes" id="UP000190834"/>
    </source>
</evidence>
<keyword evidence="7" id="KW-0418">Kinase</keyword>
<dbReference type="Pfam" id="PF00990">
    <property type="entry name" value="GGDEF"/>
    <property type="match status" value="1"/>
</dbReference>
<dbReference type="InterPro" id="IPR000014">
    <property type="entry name" value="PAS"/>
</dbReference>
<feature type="domain" description="PAS" evidence="12">
    <location>
        <begin position="330"/>
        <end position="401"/>
    </location>
</feature>
<keyword evidence="9" id="KW-0902">Two-component regulatory system</keyword>
<dbReference type="GO" id="GO:0016301">
    <property type="term" value="F:kinase activity"/>
    <property type="evidence" value="ECO:0007669"/>
    <property type="project" value="UniProtKB-KW"/>
</dbReference>
<dbReference type="CDD" id="cd01949">
    <property type="entry name" value="GGDEF"/>
    <property type="match status" value="1"/>
</dbReference>
<dbReference type="Gene3D" id="3.30.450.20">
    <property type="entry name" value="PAS domain"/>
    <property type="match status" value="3"/>
</dbReference>
<dbReference type="Gene3D" id="3.30.70.270">
    <property type="match status" value="1"/>
</dbReference>
<feature type="domain" description="PAC" evidence="13">
    <location>
        <begin position="403"/>
        <end position="454"/>
    </location>
</feature>
<dbReference type="GO" id="GO:0005886">
    <property type="term" value="C:plasma membrane"/>
    <property type="evidence" value="ECO:0007669"/>
    <property type="project" value="UniProtKB-SubCell"/>
</dbReference>
<accession>A0A1T4QKX4</accession>
<dbReference type="InterPro" id="IPR043128">
    <property type="entry name" value="Rev_trsase/Diguanyl_cyclase"/>
</dbReference>
<dbReference type="SUPFAM" id="SSF103190">
    <property type="entry name" value="Sensory domain-like"/>
    <property type="match status" value="2"/>
</dbReference>
<dbReference type="Gene3D" id="1.20.5.170">
    <property type="match status" value="1"/>
</dbReference>
<keyword evidence="6" id="KW-0547">Nucleotide-binding</keyword>
<evidence type="ECO:0000256" key="7">
    <source>
        <dbReference type="ARBA" id="ARBA00022777"/>
    </source>
</evidence>
<sequence>MRLSRIVIFLLITTVLITSATIIYYLQRYQQVTQANISRTAQLALNQLNYTVREYTNIQDQLFSVVNLLSHGQATHYYARTTSEFNQLNLETIFVSVAENQKWYNSILFLDVDGQVKINVDYSSVHQRANVSDSGFLYPHRDLRRYAERLGQDQVGIWGMEGDKANFPPSLQLLTPITIFGQRYGYIVVDVDLWRLSHRLNYALEADFQPKIMTDQGVYLSQRLAHSALMKPDIYVDDFSDQFPDTWQAMLGERRGYRFDNGHLIVFHRMELSELQTLYLVINLTPDQLAQRAARDLNDLVKEGIFVFLLVLIFVLPTVSMLLHYHRRNMESKLARAALSGMSAVMISDKSHQVMMVNDEFEKITGLSRPWALGRNALKVLLSHHGIQFVMEVLETVSANHLWEGEVEFTTPQGQMLTTIIRIQAIFEGGEVSYYITSIVDISERKILENKLRELSEKDALTHIWNRRKFEQELRIQSQLIERYGEQQQTCLALLDIDFFKRVNDEQGHDQGDRVISAIAHQLLALLRSTDFVARIGGEEFAIIMPHTHLEEAYLVLDRIRKGIDSEESLPVTISAGLTDMTEDVTRSYKCADIALYEAKTLGRNQVAICRSSDDIA</sequence>
<dbReference type="PANTHER" id="PTHR45138:SF9">
    <property type="entry name" value="DIGUANYLATE CYCLASE DGCM-RELATED"/>
    <property type="match status" value="1"/>
</dbReference>
<dbReference type="InterPro" id="IPR000700">
    <property type="entry name" value="PAS-assoc_C"/>
</dbReference>
<dbReference type="CDD" id="cd00130">
    <property type="entry name" value="PAS"/>
    <property type="match status" value="1"/>
</dbReference>
<dbReference type="SMART" id="SM00267">
    <property type="entry name" value="GGDEF"/>
    <property type="match status" value="1"/>
</dbReference>
<feature type="domain" description="GGDEF" evidence="14">
    <location>
        <begin position="488"/>
        <end position="612"/>
    </location>
</feature>
<evidence type="ECO:0000256" key="4">
    <source>
        <dbReference type="ARBA" id="ARBA00022553"/>
    </source>
</evidence>
<dbReference type="SUPFAM" id="SSF55785">
    <property type="entry name" value="PYP-like sensor domain (PAS domain)"/>
    <property type="match status" value="1"/>
</dbReference>
<protein>
    <recommendedName>
        <fullName evidence="3">diguanylate cyclase</fullName>
        <ecNumber evidence="3">2.7.7.65</ecNumber>
    </recommendedName>
</protein>
<comment type="subcellular location">
    <subcellularLocation>
        <location evidence="2">Cell inner membrane</location>
    </subcellularLocation>
</comment>
<dbReference type="GO" id="GO:0000160">
    <property type="term" value="P:phosphorelay signal transduction system"/>
    <property type="evidence" value="ECO:0007669"/>
    <property type="project" value="UniProtKB-KW"/>
</dbReference>
<feature type="transmembrane region" description="Helical" evidence="11">
    <location>
        <begin position="305"/>
        <end position="325"/>
    </location>
</feature>
<feature type="transmembrane region" description="Helical" evidence="11">
    <location>
        <begin position="7"/>
        <end position="26"/>
    </location>
</feature>
<keyword evidence="11" id="KW-0812">Transmembrane</keyword>
<evidence type="ECO:0000259" key="12">
    <source>
        <dbReference type="PROSITE" id="PS50112"/>
    </source>
</evidence>
<keyword evidence="8" id="KW-0067">ATP-binding</keyword>
<dbReference type="PANTHER" id="PTHR45138">
    <property type="entry name" value="REGULATORY COMPONENTS OF SENSORY TRANSDUCTION SYSTEM"/>
    <property type="match status" value="1"/>
</dbReference>
<dbReference type="GO" id="GO:0005524">
    <property type="term" value="F:ATP binding"/>
    <property type="evidence" value="ECO:0007669"/>
    <property type="project" value="UniProtKB-KW"/>
</dbReference>
<name>A0A1T4QKX4_VIBCI</name>
<evidence type="ECO:0000256" key="11">
    <source>
        <dbReference type="SAM" id="Phobius"/>
    </source>
</evidence>
<dbReference type="InterPro" id="IPR000160">
    <property type="entry name" value="GGDEF_dom"/>
</dbReference>
<evidence type="ECO:0000256" key="2">
    <source>
        <dbReference type="ARBA" id="ARBA00004533"/>
    </source>
</evidence>
<dbReference type="Pfam" id="PF13426">
    <property type="entry name" value="PAS_9"/>
    <property type="match status" value="1"/>
</dbReference>
<dbReference type="FunFam" id="3.30.70.270:FF:000001">
    <property type="entry name" value="Diguanylate cyclase domain protein"/>
    <property type="match status" value="1"/>
</dbReference>
<evidence type="ECO:0000256" key="6">
    <source>
        <dbReference type="ARBA" id="ARBA00022741"/>
    </source>
</evidence>
<dbReference type="InterPro" id="IPR029151">
    <property type="entry name" value="Sensor-like_sf"/>
</dbReference>
<evidence type="ECO:0000256" key="10">
    <source>
        <dbReference type="ARBA" id="ARBA00034247"/>
    </source>
</evidence>
<organism evidence="15 16">
    <name type="scientific">Vibrio cincinnatiensis DSM 19608</name>
    <dbReference type="NCBI Taxonomy" id="1123491"/>
    <lineage>
        <taxon>Bacteria</taxon>
        <taxon>Pseudomonadati</taxon>
        <taxon>Pseudomonadota</taxon>
        <taxon>Gammaproteobacteria</taxon>
        <taxon>Vibrionales</taxon>
        <taxon>Vibrionaceae</taxon>
        <taxon>Vibrio</taxon>
    </lineage>
</organism>
<dbReference type="STRING" id="1123491.SAMN02745782_02177"/>
<keyword evidence="5" id="KW-0808">Transferase</keyword>
<evidence type="ECO:0000259" key="14">
    <source>
        <dbReference type="PROSITE" id="PS50887"/>
    </source>
</evidence>
<dbReference type="Pfam" id="PF21623">
    <property type="entry name" value="HK_sensor_dom_bact"/>
    <property type="match status" value="1"/>
</dbReference>
<dbReference type="PROSITE" id="PS50112">
    <property type="entry name" value="PAS"/>
    <property type="match status" value="1"/>
</dbReference>
<reference evidence="16" key="1">
    <citation type="submission" date="2017-02" db="EMBL/GenBank/DDBJ databases">
        <authorList>
            <person name="Varghese N."/>
            <person name="Submissions S."/>
        </authorList>
    </citation>
    <scope>NUCLEOTIDE SEQUENCE [LARGE SCALE GENOMIC DNA]</scope>
    <source>
        <strain evidence="16">DSM 19608</strain>
    </source>
</reference>
<evidence type="ECO:0000256" key="5">
    <source>
        <dbReference type="ARBA" id="ARBA00022679"/>
    </source>
</evidence>
<keyword evidence="11" id="KW-1133">Transmembrane helix</keyword>
<gene>
    <name evidence="15" type="ORF">SAMN02745782_02177</name>
</gene>
<dbReference type="NCBIfam" id="TIGR00229">
    <property type="entry name" value="sensory_box"/>
    <property type="match status" value="1"/>
</dbReference>